<accession>A0A2X3JBQ4</accession>
<name>A0A2X3JBQ4_9ENTR</name>
<evidence type="ECO:0000259" key="1">
    <source>
        <dbReference type="Pfam" id="PF22267"/>
    </source>
</evidence>
<evidence type="ECO:0000313" key="3">
    <source>
        <dbReference type="Proteomes" id="UP000251197"/>
    </source>
</evidence>
<proteinExistence type="predicted"/>
<dbReference type="Pfam" id="PF22267">
    <property type="entry name" value="MlrA_C"/>
    <property type="match status" value="1"/>
</dbReference>
<dbReference type="Proteomes" id="UP000251197">
    <property type="component" value="Unassembled WGS sequence"/>
</dbReference>
<dbReference type="InterPro" id="IPR053987">
    <property type="entry name" value="MlrA-like_C"/>
</dbReference>
<sequence length="124" mass="13439">MPRSCWPAGRKRPGGSLFILALSLKDPVELWLEGIRFASDGFCVEVLDREIPLPDLSGINADHIMIWTDKVLDAGQQALYQRWLSSGLPVFLAGCEAARAQKDVAIKGQCSSTGSASLLDSLSH</sequence>
<evidence type="ECO:0000313" key="2">
    <source>
        <dbReference type="EMBL" id="SQC92464.1"/>
    </source>
</evidence>
<gene>
    <name evidence="2" type="ORF">NCTC12120_05659</name>
</gene>
<protein>
    <recommendedName>
        <fullName evidence="1">Transcriptional regulator MlrA-like C-terminal domain-containing protein</fullName>
    </recommendedName>
</protein>
<dbReference type="EMBL" id="UAVU01000009">
    <property type="protein sequence ID" value="SQC92464.1"/>
    <property type="molecule type" value="Genomic_DNA"/>
</dbReference>
<feature type="domain" description="Transcriptional regulator MlrA-like C-terminal" evidence="1">
    <location>
        <begin position="16"/>
        <end position="90"/>
    </location>
</feature>
<organism evidence="2 3">
    <name type="scientific">Cedecea neteri</name>
    <dbReference type="NCBI Taxonomy" id="158822"/>
    <lineage>
        <taxon>Bacteria</taxon>
        <taxon>Pseudomonadati</taxon>
        <taxon>Pseudomonadota</taxon>
        <taxon>Gammaproteobacteria</taxon>
        <taxon>Enterobacterales</taxon>
        <taxon>Enterobacteriaceae</taxon>
        <taxon>Cedecea</taxon>
    </lineage>
</organism>
<dbReference type="AlphaFoldDB" id="A0A2X3JBQ4"/>
<reference evidence="2 3" key="1">
    <citation type="submission" date="2018-06" db="EMBL/GenBank/DDBJ databases">
        <authorList>
            <consortium name="Pathogen Informatics"/>
            <person name="Doyle S."/>
        </authorList>
    </citation>
    <scope>NUCLEOTIDE SEQUENCE [LARGE SCALE GENOMIC DNA]</scope>
    <source>
        <strain evidence="2 3">NCTC12120</strain>
    </source>
</reference>